<evidence type="ECO:0000313" key="3">
    <source>
        <dbReference type="EMBL" id="OMO85912.1"/>
    </source>
</evidence>
<dbReference type="STRING" id="93759.A0A1R3ITL1"/>
<accession>A0A1R3ITL1</accession>
<feature type="domain" description="KIB1-4 beta-propeller" evidence="2">
    <location>
        <begin position="218"/>
        <end position="441"/>
    </location>
</feature>
<name>A0A1R3ITL1_9ROSI</name>
<dbReference type="OrthoDB" id="1001152at2759"/>
<reference evidence="4" key="1">
    <citation type="submission" date="2013-09" db="EMBL/GenBank/DDBJ databases">
        <title>Corchorus olitorius genome sequencing.</title>
        <authorList>
            <person name="Alam M."/>
            <person name="Haque M.S."/>
            <person name="Islam M.S."/>
            <person name="Emdad E.M."/>
            <person name="Islam M.M."/>
            <person name="Ahmed B."/>
            <person name="Halim A."/>
            <person name="Hossen Q.M.M."/>
            <person name="Hossain M.Z."/>
            <person name="Ahmed R."/>
            <person name="Khan M.M."/>
            <person name="Islam R."/>
            <person name="Rashid M.M."/>
            <person name="Khan S.A."/>
            <person name="Rahman M.S."/>
            <person name="Alam M."/>
            <person name="Yahiya A.S."/>
            <person name="Khan M.S."/>
            <person name="Azam M.S."/>
            <person name="Haque T."/>
            <person name="Lashkar M.Z.H."/>
            <person name="Akhand A.I."/>
            <person name="Morshed G."/>
            <person name="Roy S."/>
            <person name="Uddin K.S."/>
            <person name="Rabeya T."/>
            <person name="Hossain A.S."/>
            <person name="Chowdhury A."/>
            <person name="Snigdha A.R."/>
            <person name="Mortoza M.S."/>
            <person name="Matin S.A."/>
            <person name="Hoque S.M.E."/>
            <person name="Islam M.K."/>
            <person name="Roy D.K."/>
            <person name="Haider R."/>
            <person name="Moosa M.M."/>
            <person name="Elias S.M."/>
            <person name="Hasan A.M."/>
            <person name="Jahan S."/>
            <person name="Shafiuddin M."/>
            <person name="Mahmood N."/>
            <person name="Shommy N.S."/>
        </authorList>
    </citation>
    <scope>NUCLEOTIDE SEQUENCE [LARGE SCALE GENOMIC DNA]</scope>
    <source>
        <strain evidence="4">cv. O-4</strain>
    </source>
</reference>
<protein>
    <submittedName>
        <fullName evidence="3">F-box protein</fullName>
    </submittedName>
</protein>
<evidence type="ECO:0000313" key="4">
    <source>
        <dbReference type="Proteomes" id="UP000187203"/>
    </source>
</evidence>
<dbReference type="Proteomes" id="UP000187203">
    <property type="component" value="Unassembled WGS sequence"/>
</dbReference>
<comment type="caution">
    <text evidence="3">The sequence shown here is derived from an EMBL/GenBank/DDBJ whole genome shotgun (WGS) entry which is preliminary data.</text>
</comment>
<evidence type="ECO:0000256" key="1">
    <source>
        <dbReference type="SAM" id="Phobius"/>
    </source>
</evidence>
<dbReference type="InterPro" id="IPR005174">
    <property type="entry name" value="KIB1-4_b-propeller"/>
</dbReference>
<dbReference type="PANTHER" id="PTHR33127">
    <property type="entry name" value="TRANSMEMBRANE PROTEIN"/>
    <property type="match status" value="1"/>
</dbReference>
<keyword evidence="4" id="KW-1185">Reference proteome</keyword>
<dbReference type="PANTHER" id="PTHR33127:SF87">
    <property type="entry name" value="DUF295 DOMAIN-CONTAINING PROTEIN"/>
    <property type="match status" value="1"/>
</dbReference>
<organism evidence="3 4">
    <name type="scientific">Corchorus olitorius</name>
    <dbReference type="NCBI Taxonomy" id="93759"/>
    <lineage>
        <taxon>Eukaryota</taxon>
        <taxon>Viridiplantae</taxon>
        <taxon>Streptophyta</taxon>
        <taxon>Embryophyta</taxon>
        <taxon>Tracheophyta</taxon>
        <taxon>Spermatophyta</taxon>
        <taxon>Magnoliopsida</taxon>
        <taxon>eudicotyledons</taxon>
        <taxon>Gunneridae</taxon>
        <taxon>Pentapetalae</taxon>
        <taxon>rosids</taxon>
        <taxon>malvids</taxon>
        <taxon>Malvales</taxon>
        <taxon>Malvaceae</taxon>
        <taxon>Grewioideae</taxon>
        <taxon>Apeibeae</taxon>
        <taxon>Corchorus</taxon>
    </lineage>
</organism>
<feature type="transmembrane region" description="Helical" evidence="1">
    <location>
        <begin position="6"/>
        <end position="27"/>
    </location>
</feature>
<keyword evidence="1" id="KW-0812">Transmembrane</keyword>
<keyword evidence="1" id="KW-1133">Transmembrane helix</keyword>
<keyword evidence="1" id="KW-0472">Membrane</keyword>
<dbReference type="Pfam" id="PF03478">
    <property type="entry name" value="Beta-prop_KIB1-4"/>
    <property type="match status" value="1"/>
</dbReference>
<evidence type="ECO:0000259" key="2">
    <source>
        <dbReference type="Pfam" id="PF03478"/>
    </source>
</evidence>
<gene>
    <name evidence="3" type="ORF">COLO4_21377</name>
</gene>
<dbReference type="EMBL" id="AWUE01017651">
    <property type="protein sequence ID" value="OMO85912.1"/>
    <property type="molecule type" value="Genomic_DNA"/>
</dbReference>
<sequence length="448" mass="52647">MPYRKLIFLIYPVGLVLPLDIVFNLGVDRIFALIGNYSVSFSAADQQFAINNNTIVFKDEDDRQGLYSFNMVDMSLSVWRDHPNSGNLWTSHAEMMSMFRSPNEHEGEDEFYDYISNDESDELEYGNEGFQVLVHEEIGEDETLEVSKTKWFQLRTEIQRLIVRTYLTSVYDWMNFRAVCKYWKSLISPVQWFLDHSGFPFKYPWLMFPQGEGMYSFYDPIANSIRCNFKIPKLEGCKIRFSNQGWLLVTKAPASIFFFEPFTRTKIEHPNLSENSRLEELDYCFSDTPTSSNWKIFGISHRRQNQMRACYLQSGDDDWSLLTLDSDTLPDPSFTNLVFDGKYFCYLGKHGNIVYFKIAETGFRHYIEGGSSSLPYKDKYWRQFLVCYQSELLSVFIDQRKDLVKVFKYDFVCKRKWVDVTEKLDKEILYLSSTTCFGVEAMMPRMGN</sequence>
<proteinExistence type="predicted"/>
<dbReference type="AlphaFoldDB" id="A0A1R3ITL1"/>